<dbReference type="Pfam" id="PF01242">
    <property type="entry name" value="PTPS"/>
    <property type="match status" value="3"/>
</dbReference>
<evidence type="ECO:0000256" key="1">
    <source>
        <dbReference type="ARBA" id="ARBA00001947"/>
    </source>
</evidence>
<dbReference type="GO" id="GO:0046872">
    <property type="term" value="F:metal ion binding"/>
    <property type="evidence" value="ECO:0007669"/>
    <property type="project" value="UniProtKB-KW"/>
</dbReference>
<evidence type="ECO:0000256" key="10">
    <source>
        <dbReference type="ARBA" id="ARBA00048807"/>
    </source>
</evidence>
<dbReference type="Gene3D" id="3.30.479.10">
    <property type="entry name" value="6-pyruvoyl tetrahydropterin synthase/QueD"/>
    <property type="match status" value="3"/>
</dbReference>
<evidence type="ECO:0000313" key="11">
    <source>
        <dbReference type="EMBL" id="NDY82831.1"/>
    </source>
</evidence>
<dbReference type="RefSeq" id="WP_163652658.1">
    <property type="nucleotide sequence ID" value="NZ_JAAGRN010000003.1"/>
</dbReference>
<dbReference type="PANTHER" id="PTHR12589">
    <property type="entry name" value="PYRUVOYL TETRAHYDROBIOPTERIN SYNTHASE"/>
    <property type="match status" value="1"/>
</dbReference>
<comment type="pathway">
    <text evidence="2">Purine metabolism; 7-cyano-7-deazaguanine biosynthesis.</text>
</comment>
<proteinExistence type="inferred from homology"/>
<keyword evidence="7" id="KW-0862">Zinc</keyword>
<evidence type="ECO:0000256" key="5">
    <source>
        <dbReference type="ARBA" id="ARBA00018141"/>
    </source>
</evidence>
<comment type="catalytic activity">
    <reaction evidence="10">
        <text>7,8-dihydroneopterin 3'-triphosphate + H2O = 6-carboxy-5,6,7,8-tetrahydropterin + triphosphate + acetaldehyde + 2 H(+)</text>
        <dbReference type="Rhea" id="RHEA:27966"/>
        <dbReference type="ChEBI" id="CHEBI:15343"/>
        <dbReference type="ChEBI" id="CHEBI:15377"/>
        <dbReference type="ChEBI" id="CHEBI:15378"/>
        <dbReference type="ChEBI" id="CHEBI:18036"/>
        <dbReference type="ChEBI" id="CHEBI:58462"/>
        <dbReference type="ChEBI" id="CHEBI:61032"/>
        <dbReference type="EC" id="4.1.2.50"/>
    </reaction>
</comment>
<evidence type="ECO:0000256" key="9">
    <source>
        <dbReference type="ARBA" id="ARBA00031449"/>
    </source>
</evidence>
<dbReference type="SUPFAM" id="SSF55620">
    <property type="entry name" value="Tetrahydrobiopterin biosynthesis enzymes-like"/>
    <property type="match status" value="3"/>
</dbReference>
<gene>
    <name evidence="11" type="ORF">G3I67_06260</name>
</gene>
<dbReference type="AlphaFoldDB" id="A0A6B2QXT4"/>
<organism evidence="11">
    <name type="scientific">Sheuella amnicola</name>
    <dbReference type="NCBI Taxonomy" id="2707330"/>
    <lineage>
        <taxon>Bacteria</taxon>
        <taxon>Pseudomonadati</taxon>
        <taxon>Pseudomonadota</taxon>
        <taxon>Betaproteobacteria</taxon>
        <taxon>Burkholderiales</taxon>
        <taxon>Alcaligenaceae</taxon>
        <taxon>Sheuella</taxon>
    </lineage>
</organism>
<reference evidence="11" key="1">
    <citation type="submission" date="2020-02" db="EMBL/GenBank/DDBJ databases">
        <authorList>
            <person name="Chen W.-M."/>
        </authorList>
    </citation>
    <scope>NUCLEOTIDE SEQUENCE</scope>
    <source>
        <strain evidence="11">NBD-18</strain>
    </source>
</reference>
<evidence type="ECO:0000256" key="4">
    <source>
        <dbReference type="ARBA" id="ARBA00012982"/>
    </source>
</evidence>
<accession>A0A6B2QXT4</accession>
<evidence type="ECO:0000256" key="3">
    <source>
        <dbReference type="ARBA" id="ARBA00008900"/>
    </source>
</evidence>
<evidence type="ECO:0000256" key="7">
    <source>
        <dbReference type="ARBA" id="ARBA00022833"/>
    </source>
</evidence>
<comment type="cofactor">
    <cofactor evidence="1">
        <name>Zn(2+)</name>
        <dbReference type="ChEBI" id="CHEBI:29105"/>
    </cofactor>
</comment>
<dbReference type="InterPro" id="IPR007115">
    <property type="entry name" value="6-PTP_synth/QueD"/>
</dbReference>
<evidence type="ECO:0000256" key="6">
    <source>
        <dbReference type="ARBA" id="ARBA00022723"/>
    </source>
</evidence>
<keyword evidence="8" id="KW-0456">Lyase</keyword>
<evidence type="ECO:0000256" key="2">
    <source>
        <dbReference type="ARBA" id="ARBA00005061"/>
    </source>
</evidence>
<dbReference type="UniPathway" id="UPA00391"/>
<name>A0A6B2QXT4_9BURK</name>
<dbReference type="InterPro" id="IPR038418">
    <property type="entry name" value="6-PTP_synth/QueD_sf"/>
</dbReference>
<dbReference type="PANTHER" id="PTHR12589:SF7">
    <property type="entry name" value="6-PYRUVOYL TETRAHYDROBIOPTERIN SYNTHASE"/>
    <property type="match status" value="1"/>
</dbReference>
<dbReference type="EMBL" id="JAAGRN010000003">
    <property type="protein sequence ID" value="NDY82831.1"/>
    <property type="molecule type" value="Genomic_DNA"/>
</dbReference>
<keyword evidence="6" id="KW-0479">Metal-binding</keyword>
<dbReference type="GO" id="GO:0070497">
    <property type="term" value="F:6-carboxytetrahydropterin synthase activity"/>
    <property type="evidence" value="ECO:0007669"/>
    <property type="project" value="UniProtKB-EC"/>
</dbReference>
<comment type="caution">
    <text evidence="11">The sequence shown here is derived from an EMBL/GenBank/DDBJ whole genome shotgun (WGS) entry which is preliminary data.</text>
</comment>
<comment type="similarity">
    <text evidence="3">Belongs to the PTPS family. QueD subfamily.</text>
</comment>
<evidence type="ECO:0000256" key="8">
    <source>
        <dbReference type="ARBA" id="ARBA00023239"/>
    </source>
</evidence>
<sequence length="364" mass="40978">MSDQLLFVAAAPFEAACRVDCLPEGHRASRLHGHSFLGEVRAALPKDWAPFPGAEVESLSRHLSQCVSVLDYSDLNKTIPTPTDENIARWIRRNLTVPGISVVGVQSTTHSGVDLDARDHAHVWRRYIFQSAHQLPNVPNGHKCGRMHGHGFEVILHADQDVGTRDLSIDYDHLDALWAPIHEELDHACLNDIPGLENPTSENISAWIWNRLKPILPELSWVTVYETGSCGAHFDGHHYRIWKELTLDSAVRLKHAPEGDKRRRIHGHTFTLRLHLHAPLDQVHGWTVDFGDVKAVFDPIFKQLDHQPLHKVMDDRDADVASIARYIKELVAMQLPQIDRIDLNSTRGCGVILHWGELGPALPI</sequence>
<dbReference type="EC" id="4.1.2.50" evidence="4"/>
<protein>
    <recommendedName>
        <fullName evidence="5">6-carboxy-5,6,7,8-tetrahydropterin synthase</fullName>
        <ecNumber evidence="4">4.1.2.50</ecNumber>
    </recommendedName>
    <alternativeName>
        <fullName evidence="9">Queuosine biosynthesis protein QueD</fullName>
    </alternativeName>
</protein>